<gene>
    <name evidence="3" type="ORF">CAPTEDRAFT_219946</name>
</gene>
<dbReference type="EMBL" id="KB311578">
    <property type="protein sequence ID" value="ELT89007.1"/>
    <property type="molecule type" value="Genomic_DNA"/>
</dbReference>
<reference evidence="4" key="3">
    <citation type="submission" date="2015-06" db="UniProtKB">
        <authorList>
            <consortium name="EnsemblMetazoa"/>
        </authorList>
    </citation>
    <scope>IDENTIFICATION</scope>
</reference>
<reference evidence="5" key="1">
    <citation type="submission" date="2012-12" db="EMBL/GenBank/DDBJ databases">
        <authorList>
            <person name="Hellsten U."/>
            <person name="Grimwood J."/>
            <person name="Chapman J.A."/>
            <person name="Shapiro H."/>
            <person name="Aerts A."/>
            <person name="Otillar R.P."/>
            <person name="Terry A.Y."/>
            <person name="Boore J.L."/>
            <person name="Simakov O."/>
            <person name="Marletaz F."/>
            <person name="Cho S.-J."/>
            <person name="Edsinger-Gonzales E."/>
            <person name="Havlak P."/>
            <person name="Kuo D.-H."/>
            <person name="Larsson T."/>
            <person name="Lv J."/>
            <person name="Arendt D."/>
            <person name="Savage R."/>
            <person name="Osoegawa K."/>
            <person name="de Jong P."/>
            <person name="Lindberg D.R."/>
            <person name="Seaver E.C."/>
            <person name="Weisblat D.A."/>
            <person name="Putnam N.H."/>
            <person name="Grigoriev I.V."/>
            <person name="Rokhsar D.S."/>
        </authorList>
    </citation>
    <scope>NUCLEOTIDE SEQUENCE</scope>
    <source>
        <strain evidence="5">I ESC-2004</strain>
    </source>
</reference>
<name>R7TBY7_CAPTE</name>
<evidence type="ECO:0000313" key="3">
    <source>
        <dbReference type="EMBL" id="ELT89007.1"/>
    </source>
</evidence>
<dbReference type="Gene3D" id="1.10.238.10">
    <property type="entry name" value="EF-hand"/>
    <property type="match status" value="3"/>
</dbReference>
<dbReference type="HOGENOM" id="CLU_363005_0_0_1"/>
<organism evidence="3">
    <name type="scientific">Capitella teleta</name>
    <name type="common">Polychaete worm</name>
    <dbReference type="NCBI Taxonomy" id="283909"/>
    <lineage>
        <taxon>Eukaryota</taxon>
        <taxon>Metazoa</taxon>
        <taxon>Spiralia</taxon>
        <taxon>Lophotrochozoa</taxon>
        <taxon>Annelida</taxon>
        <taxon>Polychaeta</taxon>
        <taxon>Sedentaria</taxon>
        <taxon>Scolecida</taxon>
        <taxon>Capitellidae</taxon>
        <taxon>Capitella</taxon>
    </lineage>
</organism>
<dbReference type="Proteomes" id="UP000014760">
    <property type="component" value="Unassembled WGS sequence"/>
</dbReference>
<dbReference type="SUPFAM" id="SSF47473">
    <property type="entry name" value="EF-hand"/>
    <property type="match status" value="2"/>
</dbReference>
<dbReference type="PANTHER" id="PTHR20875:SF0">
    <property type="entry name" value="GH12158P"/>
    <property type="match status" value="1"/>
</dbReference>
<dbReference type="InterPro" id="IPR011992">
    <property type="entry name" value="EF-hand-dom_pair"/>
</dbReference>
<dbReference type="PANTHER" id="PTHR20875">
    <property type="entry name" value="EF-HAND CALCIUM-BINDING DOMAIN-CONTAINING PROTEIN 6-RELATED"/>
    <property type="match status" value="1"/>
</dbReference>
<dbReference type="AlphaFoldDB" id="R7TBY7"/>
<dbReference type="OrthoDB" id="26525at2759"/>
<feature type="compositionally biased region" description="Basic and acidic residues" evidence="1">
    <location>
        <begin position="335"/>
        <end position="350"/>
    </location>
</feature>
<keyword evidence="5" id="KW-1185">Reference proteome</keyword>
<evidence type="ECO:0000313" key="4">
    <source>
        <dbReference type="EnsemblMetazoa" id="CapteP219946"/>
    </source>
</evidence>
<dbReference type="PROSITE" id="PS50222">
    <property type="entry name" value="EF_HAND_2"/>
    <property type="match status" value="2"/>
</dbReference>
<accession>R7TBY7</accession>
<proteinExistence type="predicted"/>
<feature type="region of interest" description="Disordered" evidence="1">
    <location>
        <begin position="71"/>
        <end position="93"/>
    </location>
</feature>
<dbReference type="EMBL" id="AMQN01003339">
    <property type="status" value="NOT_ANNOTATED_CDS"/>
    <property type="molecule type" value="Genomic_DNA"/>
</dbReference>
<feature type="domain" description="EF-hand" evidence="2">
    <location>
        <begin position="389"/>
        <end position="424"/>
    </location>
</feature>
<dbReference type="InterPro" id="IPR002048">
    <property type="entry name" value="EF_hand_dom"/>
</dbReference>
<dbReference type="STRING" id="283909.R7TBY7"/>
<evidence type="ECO:0000259" key="2">
    <source>
        <dbReference type="PROSITE" id="PS50222"/>
    </source>
</evidence>
<protein>
    <recommendedName>
        <fullName evidence="2">EF-hand domain-containing protein</fullName>
    </recommendedName>
</protein>
<evidence type="ECO:0000256" key="1">
    <source>
        <dbReference type="SAM" id="MobiDB-lite"/>
    </source>
</evidence>
<dbReference type="EnsemblMetazoa" id="CapteT219946">
    <property type="protein sequence ID" value="CapteP219946"/>
    <property type="gene ID" value="CapteG219946"/>
</dbReference>
<sequence>MSTIVPEGAPPPPLFALPKASKKPVAMVAHPKASMTLEPDLRIHGESKVASLSITTMNAEAAARKCHPFVGTELRQGPGRPKPSLPPLTSRSHSVTSRAASLDGLDAHFKHMDKGKYRNTIVDSPHYSTPEVSNTIAFGLLFRRLLSFQLIYLLHGKVASGLHGLKHLFKINDPSGQGRITRYGQLSQEFVQWMSPYQGAPLGPMPAAGHPEGHLRVPAWALNQTVSAALLYSQLRMAARSRDFLVRDVLPEECFKGATVLAPQFKSMLDNLGYNMAPQEFVKLWKRFDVKQIGAVKLKAFLEQLGLDTEGVPVLVQRAQSVMQVPATRHKTVSPRKEPEITKEPKKENESNVAPNEEPKKKVRTKGTKKATIFKMSNVVDNLFYVFEEPFQALLQGIECFDFTSDGHISRIDLQKVLAEFGFHIDAMDLEHFLSRIGVRTINGVIAYKEFLLKFWNRSPMGMVNRIVSNSQHPFQKGDFTSKGNGSLSGPELEAALVEYLHGKYFKLMSALKEMDKQNIGLVKQYNFKDAVESCLGYSIEPNQWQQLLSQIGVEEDGLVKYQKFMNIFNIAQPGLWNRKEQIGQVVSKVRKIETPAEVNKLKAMSQQDFEKHQKVIQERETHKQKFTQNLDNMIAAIAKPQPVSIDEMQIEVYTLFRDNFHYLDRAFKNQDRRMTGRFGKVQFTEILKNCGVQRTPNDVTKLWKSFNLDNDGLLTFTALIRFISDFALAKGLPPPTDVTMPATASAEDHSGVSFNGYHSYAYKRVPTMY</sequence>
<reference evidence="3 5" key="2">
    <citation type="journal article" date="2013" name="Nature">
        <title>Insights into bilaterian evolution from three spiralian genomes.</title>
        <authorList>
            <person name="Simakov O."/>
            <person name="Marletaz F."/>
            <person name="Cho S.J."/>
            <person name="Edsinger-Gonzales E."/>
            <person name="Havlak P."/>
            <person name="Hellsten U."/>
            <person name="Kuo D.H."/>
            <person name="Larsson T."/>
            <person name="Lv J."/>
            <person name="Arendt D."/>
            <person name="Savage R."/>
            <person name="Osoegawa K."/>
            <person name="de Jong P."/>
            <person name="Grimwood J."/>
            <person name="Chapman J.A."/>
            <person name="Shapiro H."/>
            <person name="Aerts A."/>
            <person name="Otillar R.P."/>
            <person name="Terry A.Y."/>
            <person name="Boore J.L."/>
            <person name="Grigoriev I.V."/>
            <person name="Lindberg D.R."/>
            <person name="Seaver E.C."/>
            <person name="Weisblat D.A."/>
            <person name="Putnam N.H."/>
            <person name="Rokhsar D.S."/>
        </authorList>
    </citation>
    <scope>NUCLEOTIDE SEQUENCE</scope>
    <source>
        <strain evidence="3 5">I ESC-2004</strain>
    </source>
</reference>
<feature type="region of interest" description="Disordered" evidence="1">
    <location>
        <begin position="326"/>
        <end position="364"/>
    </location>
</feature>
<dbReference type="GO" id="GO:0005509">
    <property type="term" value="F:calcium ion binding"/>
    <property type="evidence" value="ECO:0007669"/>
    <property type="project" value="InterPro"/>
</dbReference>
<dbReference type="InterPro" id="IPR052603">
    <property type="entry name" value="EFCB6"/>
</dbReference>
<feature type="domain" description="EF-hand" evidence="2">
    <location>
        <begin position="695"/>
        <end position="730"/>
    </location>
</feature>
<evidence type="ECO:0000313" key="5">
    <source>
        <dbReference type="Proteomes" id="UP000014760"/>
    </source>
</evidence>